<sequence length="131" mass="13568">MGKLLLTVAVAIASFIAAESLVCNKCSFSLLGFCMNAANETCKDVNSTCFTSVSTFPSLSSFKGFNTQGCAFDSTGCGKINTFSFLGVPYDNNYTCCSTDRCNPVVSGAPASRMALTAAVGASVLAVVFSM</sequence>
<accession>A0A437CWT2</accession>
<dbReference type="OrthoDB" id="8953894at2759"/>
<dbReference type="InterPro" id="IPR045860">
    <property type="entry name" value="Snake_toxin-like_sf"/>
</dbReference>
<dbReference type="Pfam" id="PF00021">
    <property type="entry name" value="UPAR_LY6"/>
    <property type="match status" value="1"/>
</dbReference>
<organism evidence="3 4">
    <name type="scientific">Oryzias javanicus</name>
    <name type="common">Javanese ricefish</name>
    <name type="synonym">Aplocheilus javanicus</name>
    <dbReference type="NCBI Taxonomy" id="123683"/>
    <lineage>
        <taxon>Eukaryota</taxon>
        <taxon>Metazoa</taxon>
        <taxon>Chordata</taxon>
        <taxon>Craniata</taxon>
        <taxon>Vertebrata</taxon>
        <taxon>Euteleostomi</taxon>
        <taxon>Actinopterygii</taxon>
        <taxon>Neopterygii</taxon>
        <taxon>Teleostei</taxon>
        <taxon>Neoteleostei</taxon>
        <taxon>Acanthomorphata</taxon>
        <taxon>Ovalentaria</taxon>
        <taxon>Atherinomorphae</taxon>
        <taxon>Beloniformes</taxon>
        <taxon>Adrianichthyidae</taxon>
        <taxon>Oryziinae</taxon>
        <taxon>Oryzias</taxon>
    </lineage>
</organism>
<dbReference type="EMBL" id="CM012447">
    <property type="protein sequence ID" value="RVE67100.1"/>
    <property type="molecule type" value="Genomic_DNA"/>
</dbReference>
<dbReference type="SUPFAM" id="SSF57302">
    <property type="entry name" value="Snake toxin-like"/>
    <property type="match status" value="1"/>
</dbReference>
<feature type="chain" id="PRO_5019188088" description="UPAR/Ly6 domain-containing protein" evidence="1">
    <location>
        <begin position="19"/>
        <end position="131"/>
    </location>
</feature>
<dbReference type="AlphaFoldDB" id="A0A437CWT2"/>
<gene>
    <name evidence="3" type="ORF">OJAV_G00114690</name>
</gene>
<keyword evidence="1" id="KW-0732">Signal</keyword>
<feature type="domain" description="UPAR/Ly6" evidence="2">
    <location>
        <begin position="20"/>
        <end position="103"/>
    </location>
</feature>
<evidence type="ECO:0000313" key="3">
    <source>
        <dbReference type="EMBL" id="RVE67100.1"/>
    </source>
</evidence>
<name>A0A437CWT2_ORYJA</name>
<dbReference type="Gene3D" id="2.10.60.10">
    <property type="entry name" value="CD59"/>
    <property type="match status" value="1"/>
</dbReference>
<evidence type="ECO:0000313" key="4">
    <source>
        <dbReference type="Proteomes" id="UP000283210"/>
    </source>
</evidence>
<reference evidence="3 4" key="1">
    <citation type="submission" date="2018-11" db="EMBL/GenBank/DDBJ databases">
        <authorList>
            <person name="Lopez-Roques C."/>
            <person name="Donnadieu C."/>
            <person name="Bouchez O."/>
            <person name="Klopp C."/>
            <person name="Cabau C."/>
            <person name="Zahm M."/>
        </authorList>
    </citation>
    <scope>NUCLEOTIDE SEQUENCE [LARGE SCALE GENOMIC DNA]</scope>
    <source>
        <strain evidence="3">RS831</strain>
        <tissue evidence="3">Whole body</tissue>
    </source>
</reference>
<evidence type="ECO:0000256" key="1">
    <source>
        <dbReference type="SAM" id="SignalP"/>
    </source>
</evidence>
<evidence type="ECO:0000259" key="2">
    <source>
        <dbReference type="Pfam" id="PF00021"/>
    </source>
</evidence>
<dbReference type="InterPro" id="IPR016054">
    <property type="entry name" value="LY6_UPA_recep-like"/>
</dbReference>
<dbReference type="Proteomes" id="UP000283210">
    <property type="component" value="Chromosome 11"/>
</dbReference>
<dbReference type="CDD" id="cd00117">
    <property type="entry name" value="TFP"/>
    <property type="match status" value="1"/>
</dbReference>
<protein>
    <recommendedName>
        <fullName evidence="2">UPAR/Ly6 domain-containing protein</fullName>
    </recommendedName>
</protein>
<feature type="signal peptide" evidence="1">
    <location>
        <begin position="1"/>
        <end position="18"/>
    </location>
</feature>
<proteinExistence type="predicted"/>
<reference evidence="3 4" key="2">
    <citation type="submission" date="2019-01" db="EMBL/GenBank/DDBJ databases">
        <title>A chromosome length genome reference of the Java medaka (oryzias javanicus).</title>
        <authorList>
            <person name="Herpin A."/>
            <person name="Takehana Y."/>
            <person name="Naruse K."/>
            <person name="Ansai S."/>
            <person name="Kawaguchi M."/>
        </authorList>
    </citation>
    <scope>NUCLEOTIDE SEQUENCE [LARGE SCALE GENOMIC DNA]</scope>
    <source>
        <strain evidence="3">RS831</strain>
        <tissue evidence="3">Whole body</tissue>
    </source>
</reference>
<keyword evidence="4" id="KW-1185">Reference proteome</keyword>